<name>A0A565BZA8_9BRAS</name>
<keyword evidence="3" id="KW-0809">Transit peptide</keyword>
<keyword evidence="5" id="KW-1185">Reference proteome</keyword>
<evidence type="ECO:0000256" key="2">
    <source>
        <dbReference type="ARBA" id="ARBA00022472"/>
    </source>
</evidence>
<dbReference type="PANTHER" id="PTHR13068:SF132">
    <property type="entry name" value="MITOCHONDRIAL TRANSCRIPTION TERMINATION FACTOR FAMILY PROTEIN"/>
    <property type="match status" value="1"/>
</dbReference>
<gene>
    <name evidence="4" type="ORF">ANE_LOCUS17113</name>
</gene>
<evidence type="ECO:0000313" key="4">
    <source>
        <dbReference type="EMBL" id="VVB06669.1"/>
    </source>
</evidence>
<dbReference type="GO" id="GO:0005737">
    <property type="term" value="C:cytoplasm"/>
    <property type="evidence" value="ECO:0007669"/>
    <property type="project" value="UniProtKB-ARBA"/>
</dbReference>
<protein>
    <submittedName>
        <fullName evidence="4">Uncharacterized protein</fullName>
    </submittedName>
</protein>
<evidence type="ECO:0000256" key="3">
    <source>
        <dbReference type="ARBA" id="ARBA00022946"/>
    </source>
</evidence>
<keyword evidence="2" id="KW-0805">Transcription regulation</keyword>
<comment type="similarity">
    <text evidence="1">Belongs to the mTERF family.</text>
</comment>
<keyword evidence="2" id="KW-0804">Transcription</keyword>
<dbReference type="Gene3D" id="1.25.70.10">
    <property type="entry name" value="Transcription termination factor 3, mitochondrial"/>
    <property type="match status" value="1"/>
</dbReference>
<dbReference type="Pfam" id="PF02536">
    <property type="entry name" value="mTERF"/>
    <property type="match status" value="1"/>
</dbReference>
<dbReference type="SMART" id="SM00733">
    <property type="entry name" value="Mterf"/>
    <property type="match status" value="3"/>
</dbReference>
<proteinExistence type="inferred from homology"/>
<dbReference type="Proteomes" id="UP000489600">
    <property type="component" value="Unassembled WGS sequence"/>
</dbReference>
<dbReference type="AlphaFoldDB" id="A0A565BZA8"/>
<dbReference type="InterPro" id="IPR003690">
    <property type="entry name" value="MTERF"/>
</dbReference>
<dbReference type="GO" id="GO:0006353">
    <property type="term" value="P:DNA-templated transcription termination"/>
    <property type="evidence" value="ECO:0007669"/>
    <property type="project" value="UniProtKB-KW"/>
</dbReference>
<dbReference type="EMBL" id="CABITT030000005">
    <property type="protein sequence ID" value="VVB06669.1"/>
    <property type="molecule type" value="Genomic_DNA"/>
</dbReference>
<keyword evidence="2" id="KW-0806">Transcription termination</keyword>
<dbReference type="PANTHER" id="PTHR13068">
    <property type="entry name" value="CGI-12 PROTEIN-RELATED"/>
    <property type="match status" value="1"/>
</dbReference>
<sequence>MSLGVGSGWDENLGNYYIKTQDTCGTTSRSGRFLRIGVEIIQYFVLMTYAPHESRVEQKFELFQQFGWSKGDFVAAIMRFPNCVKISDEKIKGTMNYLVNNVGLQPHAIAMQPFVLGLSLEKRIKPRNMVISELLSKEFVKKEDLNYFQILKIKECVFIDKFVVKFRQVSSLLKPSP</sequence>
<reference evidence="4" key="1">
    <citation type="submission" date="2019-07" db="EMBL/GenBank/DDBJ databases">
        <authorList>
            <person name="Dittberner H."/>
        </authorList>
    </citation>
    <scope>NUCLEOTIDE SEQUENCE [LARGE SCALE GENOMIC DNA]</scope>
</reference>
<accession>A0A565BZA8</accession>
<dbReference type="OrthoDB" id="637682at2759"/>
<evidence type="ECO:0000256" key="1">
    <source>
        <dbReference type="ARBA" id="ARBA00007692"/>
    </source>
</evidence>
<dbReference type="InterPro" id="IPR038538">
    <property type="entry name" value="MTERF_sf"/>
</dbReference>
<evidence type="ECO:0000313" key="5">
    <source>
        <dbReference type="Proteomes" id="UP000489600"/>
    </source>
</evidence>
<comment type="caution">
    <text evidence="4">The sequence shown here is derived from an EMBL/GenBank/DDBJ whole genome shotgun (WGS) entry which is preliminary data.</text>
</comment>
<dbReference type="GO" id="GO:0003676">
    <property type="term" value="F:nucleic acid binding"/>
    <property type="evidence" value="ECO:0007669"/>
    <property type="project" value="InterPro"/>
</dbReference>
<organism evidence="4 5">
    <name type="scientific">Arabis nemorensis</name>
    <dbReference type="NCBI Taxonomy" id="586526"/>
    <lineage>
        <taxon>Eukaryota</taxon>
        <taxon>Viridiplantae</taxon>
        <taxon>Streptophyta</taxon>
        <taxon>Embryophyta</taxon>
        <taxon>Tracheophyta</taxon>
        <taxon>Spermatophyta</taxon>
        <taxon>Magnoliopsida</taxon>
        <taxon>eudicotyledons</taxon>
        <taxon>Gunneridae</taxon>
        <taxon>Pentapetalae</taxon>
        <taxon>rosids</taxon>
        <taxon>malvids</taxon>
        <taxon>Brassicales</taxon>
        <taxon>Brassicaceae</taxon>
        <taxon>Arabideae</taxon>
        <taxon>Arabis</taxon>
    </lineage>
</organism>